<keyword evidence="3" id="KW-1185">Reference proteome</keyword>
<dbReference type="EMBL" id="CP003479">
    <property type="protein sequence ID" value="AFI04252.1"/>
    <property type="molecule type" value="Genomic_DNA"/>
</dbReference>
<keyword evidence="1" id="KW-0175">Coiled coil</keyword>
<dbReference type="RefSeq" id="WP_014661122.1">
    <property type="nucleotide sequence ID" value="NC_017737.1"/>
</dbReference>
<proteinExistence type="predicted"/>
<feature type="coiled-coil region" evidence="1">
    <location>
        <begin position="131"/>
        <end position="162"/>
    </location>
</feature>
<protein>
    <recommendedName>
        <fullName evidence="4">Laminin subunit alpha-2</fullName>
    </recommendedName>
</protein>
<evidence type="ECO:0008006" key="4">
    <source>
        <dbReference type="Google" id="ProtNLM"/>
    </source>
</evidence>
<name>I0EMT3_HELC0</name>
<dbReference type="AlphaFoldDB" id="I0EMT3"/>
<dbReference type="HOGENOM" id="CLU_1382461_0_0_7"/>
<dbReference type="Proteomes" id="UP000005010">
    <property type="component" value="Chromosome"/>
</dbReference>
<accession>I0EMT3</accession>
<dbReference type="KEGG" id="hce:HCW_04925"/>
<reference evidence="3" key="1">
    <citation type="submission" date="2012-04" db="EMBL/GenBank/DDBJ databases">
        <title>Complete genome sequence of Helicobacter cetorum strain MIT 00-7128.</title>
        <authorList>
            <person name="Kersulyte D."/>
            <person name="Berg D.E."/>
        </authorList>
    </citation>
    <scope>NUCLEOTIDE SEQUENCE [LARGE SCALE GENOMIC DNA]</scope>
    <source>
        <strain evidence="3">MIT 00-7128</strain>
    </source>
</reference>
<sequence>MPKIHNYSQNLVARSYHNKQPKMAVENNQKELTNSLETTPINELAQHIKSDNIAIGNLQKRLKDLTSMHKDIEELISLSKDSLQNQADSFDEVKNHLNKTYQAFSQIPLENHYISELQAPSDIKMSDSQALRDFSQNLQTERESIQNALNQWKKELSKAISSTKYDTLDKNSLNFEKFQNAHNIEKITPSRLQELLA</sequence>
<dbReference type="PATRIC" id="fig|182217.3.peg.1048"/>
<dbReference type="STRING" id="182217.HCW_04925"/>
<evidence type="ECO:0000313" key="2">
    <source>
        <dbReference type="EMBL" id="AFI04252.1"/>
    </source>
</evidence>
<evidence type="ECO:0000256" key="1">
    <source>
        <dbReference type="SAM" id="Coils"/>
    </source>
</evidence>
<gene>
    <name evidence="2" type="ordered locus">HCW_04925</name>
</gene>
<evidence type="ECO:0000313" key="3">
    <source>
        <dbReference type="Proteomes" id="UP000005010"/>
    </source>
</evidence>
<organism evidence="2 3">
    <name type="scientific">Helicobacter cetorum (strain ATCC BAA-429 / MIT 00-7128)</name>
    <dbReference type="NCBI Taxonomy" id="182217"/>
    <lineage>
        <taxon>Bacteria</taxon>
        <taxon>Pseudomonadati</taxon>
        <taxon>Campylobacterota</taxon>
        <taxon>Epsilonproteobacteria</taxon>
        <taxon>Campylobacterales</taxon>
        <taxon>Helicobacteraceae</taxon>
        <taxon>Helicobacter</taxon>
    </lineage>
</organism>